<evidence type="ECO:0000256" key="1">
    <source>
        <dbReference type="ARBA" id="ARBA00006445"/>
    </source>
</evidence>
<evidence type="ECO:0000313" key="7">
    <source>
        <dbReference type="EMBL" id="SBR43846.1"/>
    </source>
</evidence>
<dbReference type="InterPro" id="IPR015943">
    <property type="entry name" value="WD40/YVTN_repeat-like_dom_sf"/>
</dbReference>
<dbReference type="InterPro" id="IPR033010">
    <property type="entry name" value="Cdc20/Fizzy"/>
</dbReference>
<dbReference type="Gene3D" id="2.130.10.10">
    <property type="entry name" value="YVTN repeat-like/Quinoprotein amine dehydrogenase"/>
    <property type="match status" value="1"/>
</dbReference>
<dbReference type="GO" id="GO:0010997">
    <property type="term" value="F:anaphase-promoting complex binding"/>
    <property type="evidence" value="ECO:0007669"/>
    <property type="project" value="InterPro"/>
</dbReference>
<dbReference type="PROSITE" id="PS50082">
    <property type="entry name" value="WD_REPEATS_2"/>
    <property type="match status" value="3"/>
</dbReference>
<dbReference type="SMART" id="SM00320">
    <property type="entry name" value="WD40"/>
    <property type="match status" value="5"/>
</dbReference>
<gene>
    <name evidence="7" type="primary">CDC20</name>
</gene>
<dbReference type="GO" id="GO:1905786">
    <property type="term" value="P:positive regulation of anaphase-promoting complex-dependent catabolic process"/>
    <property type="evidence" value="ECO:0007669"/>
    <property type="project" value="TreeGrafter"/>
</dbReference>
<dbReference type="GO" id="GO:0005680">
    <property type="term" value="C:anaphase-promoting complex"/>
    <property type="evidence" value="ECO:0007669"/>
    <property type="project" value="TreeGrafter"/>
</dbReference>
<feature type="domain" description="CDC20/Fizzy WD40" evidence="6">
    <location>
        <begin position="175"/>
        <end position="476"/>
    </location>
</feature>
<dbReference type="PROSITE" id="PS50294">
    <property type="entry name" value="WD_REPEATS_REGION"/>
    <property type="match status" value="2"/>
</dbReference>
<keyword evidence="2 4" id="KW-0853">WD repeat</keyword>
<dbReference type="InterPro" id="IPR036322">
    <property type="entry name" value="WD40_repeat_dom_sf"/>
</dbReference>
<dbReference type="EMBL" id="HAEF01006464">
    <property type="protein sequence ID" value="SBR43846.1"/>
    <property type="molecule type" value="Transcribed_RNA"/>
</dbReference>
<protein>
    <submittedName>
        <fullName evidence="7">Cell division cycle 20 homolog</fullName>
    </submittedName>
</protein>
<feature type="region of interest" description="Disordered" evidence="5">
    <location>
        <begin position="74"/>
        <end position="107"/>
    </location>
</feature>
<feature type="region of interest" description="Disordered" evidence="5">
    <location>
        <begin position="128"/>
        <end position="149"/>
    </location>
</feature>
<dbReference type="GO" id="GO:0051301">
    <property type="term" value="P:cell division"/>
    <property type="evidence" value="ECO:0007669"/>
    <property type="project" value="UniProtKB-KW"/>
</dbReference>
<dbReference type="PANTHER" id="PTHR19918:SF4">
    <property type="entry name" value="CELL DIVISION CYCLE PROTEIN 20 HOMOLOG B"/>
    <property type="match status" value="1"/>
</dbReference>
<feature type="compositionally biased region" description="Polar residues" evidence="5">
    <location>
        <begin position="87"/>
        <end position="107"/>
    </location>
</feature>
<dbReference type="InterPro" id="IPR056150">
    <property type="entry name" value="WD40_CDC20-Fz"/>
</dbReference>
<feature type="repeat" description="WD" evidence="4">
    <location>
        <begin position="445"/>
        <end position="479"/>
    </location>
</feature>
<evidence type="ECO:0000256" key="2">
    <source>
        <dbReference type="ARBA" id="ARBA00022574"/>
    </source>
</evidence>
<reference evidence="7" key="1">
    <citation type="submission" date="2016-05" db="EMBL/GenBank/DDBJ databases">
        <authorList>
            <person name="Lavstsen T."/>
            <person name="Jespersen J.S."/>
        </authorList>
    </citation>
    <scope>NUCLEOTIDE SEQUENCE</scope>
    <source>
        <tissue evidence="7">Brain</tissue>
    </source>
</reference>
<evidence type="ECO:0000259" key="6">
    <source>
        <dbReference type="Pfam" id="PF24807"/>
    </source>
</evidence>
<evidence type="ECO:0000256" key="3">
    <source>
        <dbReference type="ARBA" id="ARBA00022737"/>
    </source>
</evidence>
<dbReference type="PANTHER" id="PTHR19918">
    <property type="entry name" value="CELL DIVISION CYCLE 20 CDC20 FIZZY -RELATED"/>
    <property type="match status" value="1"/>
</dbReference>
<dbReference type="InterPro" id="IPR001680">
    <property type="entry name" value="WD40_rpt"/>
</dbReference>
<keyword evidence="7" id="KW-0131">Cell cycle</keyword>
<evidence type="ECO:0000256" key="5">
    <source>
        <dbReference type="SAM" id="MobiDB-lite"/>
    </source>
</evidence>
<comment type="similarity">
    <text evidence="1">Belongs to the WD repeat CDC20/Fizzy family.</text>
</comment>
<keyword evidence="7" id="KW-0132">Cell division</keyword>
<name>A0A1A8LHM4_9TELE</name>
<dbReference type="GO" id="GO:1990757">
    <property type="term" value="F:ubiquitin ligase activator activity"/>
    <property type="evidence" value="ECO:0007669"/>
    <property type="project" value="TreeGrafter"/>
</dbReference>
<feature type="repeat" description="WD" evidence="4">
    <location>
        <begin position="233"/>
        <end position="267"/>
    </location>
</feature>
<feature type="repeat" description="WD" evidence="4">
    <location>
        <begin position="308"/>
        <end position="340"/>
    </location>
</feature>
<keyword evidence="3" id="KW-0677">Repeat</keyword>
<sequence length="479" mass="53091">MDVQPHGRTLRHYRWRRRFCPFKATEVTYSRFRRRIIQGGCTGSPAASTPLTARWRCKPVSEFDSVCQRLELESPSNQEDDTGEASPATSCSQTLLSPNPSQAHTISSRGHSAIETFLDQRAGWSWRAAGKADEDSQRAGQPLKDSNERNDLRPFSILNDVGESLQGDSVKAYGAPSLLNDYYTDLLDCSSDGVIALALGSAVYIWNSVTNLLVGHLGPSPDPGAPRYSALAVSCLCWSRDGRMLCFGNRRGEIKLWDVDHKQNLRHFQSHQSSVTAISWSQQLLSSGSALGHVRHLDPRAAAPVVGAARQEEGVCSLQWSPGNEWFASGSTDGHLRIWDGDISGVKRSHQPIITMKQPSAVKALGWCPWQRRVIATGGGWKDGQVRIWDAQSGSGLSSVETHSQICSLRWAEKKRHLITGHGLPYHQISTWSWEFPSLSRIHQLTGHSCRVLHLAVNPDNTHVFSAGADRRFCIWDLL</sequence>
<accession>A0A1A8LHM4</accession>
<dbReference type="AlphaFoldDB" id="A0A1A8LHM4"/>
<organism evidence="7">
    <name type="scientific">Nothobranchius pienaari</name>
    <dbReference type="NCBI Taxonomy" id="704102"/>
    <lineage>
        <taxon>Eukaryota</taxon>
        <taxon>Metazoa</taxon>
        <taxon>Chordata</taxon>
        <taxon>Craniata</taxon>
        <taxon>Vertebrata</taxon>
        <taxon>Euteleostomi</taxon>
        <taxon>Actinopterygii</taxon>
        <taxon>Neopterygii</taxon>
        <taxon>Teleostei</taxon>
        <taxon>Neoteleostei</taxon>
        <taxon>Acanthomorphata</taxon>
        <taxon>Ovalentaria</taxon>
        <taxon>Atherinomorphae</taxon>
        <taxon>Cyprinodontiformes</taxon>
        <taxon>Nothobranchiidae</taxon>
        <taxon>Nothobranchius</taxon>
    </lineage>
</organism>
<dbReference type="Pfam" id="PF24807">
    <property type="entry name" value="WD40_CDC20-Fz"/>
    <property type="match status" value="1"/>
</dbReference>
<evidence type="ECO:0000256" key="4">
    <source>
        <dbReference type="PROSITE-ProRule" id="PRU00221"/>
    </source>
</evidence>
<reference evidence="7" key="2">
    <citation type="submission" date="2016-06" db="EMBL/GenBank/DDBJ databases">
        <title>The genome of a short-lived fish provides insights into sex chromosome evolution and the genetic control of aging.</title>
        <authorList>
            <person name="Reichwald K."/>
            <person name="Felder M."/>
            <person name="Petzold A."/>
            <person name="Koch P."/>
            <person name="Groth M."/>
            <person name="Platzer M."/>
        </authorList>
    </citation>
    <scope>NUCLEOTIDE SEQUENCE</scope>
    <source>
        <tissue evidence="7">Brain</tissue>
    </source>
</reference>
<proteinExistence type="inferred from homology"/>
<dbReference type="GO" id="GO:0031145">
    <property type="term" value="P:anaphase-promoting complex-dependent catabolic process"/>
    <property type="evidence" value="ECO:0007669"/>
    <property type="project" value="TreeGrafter"/>
</dbReference>
<dbReference type="SUPFAM" id="SSF50978">
    <property type="entry name" value="WD40 repeat-like"/>
    <property type="match status" value="1"/>
</dbReference>